<protein>
    <submittedName>
        <fullName evidence="2">Uncharacterized protein</fullName>
    </submittedName>
</protein>
<dbReference type="EMBL" id="KN716275">
    <property type="protein sequence ID" value="KJH48219.1"/>
    <property type="molecule type" value="Genomic_DNA"/>
</dbReference>
<dbReference type="AlphaFoldDB" id="A0A0D8XWT6"/>
<reference evidence="2 3" key="1">
    <citation type="submission" date="2013-11" db="EMBL/GenBank/DDBJ databases">
        <title>Draft genome of the bovine lungworm Dictyocaulus viviparus.</title>
        <authorList>
            <person name="Mitreva M."/>
        </authorList>
    </citation>
    <scope>NUCLEOTIDE SEQUENCE [LARGE SCALE GENOMIC DNA]</scope>
    <source>
        <strain evidence="2 3">HannoverDv2000</strain>
    </source>
</reference>
<sequence length="154" mass="17174">MISSLPLSAHPRGPNNDSNGSTKPPGPRQPLGPPPPPGPPQPPVHVEATVEVQCCRSHVGRKMIVIRRVGVKYKYVSIDNYEEENISCTQGHSASDRRSTSDKQITHRNKLIVYDMAKRMILDEDDTKDRCDLELLKMIDVAGMRISLIIYTDS</sequence>
<feature type="region of interest" description="Disordered" evidence="1">
    <location>
        <begin position="1"/>
        <end position="45"/>
    </location>
</feature>
<feature type="compositionally biased region" description="Pro residues" evidence="1">
    <location>
        <begin position="24"/>
        <end position="43"/>
    </location>
</feature>
<evidence type="ECO:0000313" key="2">
    <source>
        <dbReference type="EMBL" id="KJH48219.1"/>
    </source>
</evidence>
<organism evidence="2 3">
    <name type="scientific">Dictyocaulus viviparus</name>
    <name type="common">Bovine lungworm</name>
    <dbReference type="NCBI Taxonomy" id="29172"/>
    <lineage>
        <taxon>Eukaryota</taxon>
        <taxon>Metazoa</taxon>
        <taxon>Ecdysozoa</taxon>
        <taxon>Nematoda</taxon>
        <taxon>Chromadorea</taxon>
        <taxon>Rhabditida</taxon>
        <taxon>Rhabditina</taxon>
        <taxon>Rhabditomorpha</taxon>
        <taxon>Strongyloidea</taxon>
        <taxon>Metastrongylidae</taxon>
        <taxon>Dictyocaulus</taxon>
    </lineage>
</organism>
<evidence type="ECO:0000313" key="3">
    <source>
        <dbReference type="Proteomes" id="UP000053766"/>
    </source>
</evidence>
<keyword evidence="3" id="KW-1185">Reference proteome</keyword>
<accession>A0A0D8XWT6</accession>
<evidence type="ECO:0000256" key="1">
    <source>
        <dbReference type="SAM" id="MobiDB-lite"/>
    </source>
</evidence>
<proteinExistence type="predicted"/>
<gene>
    <name evidence="2" type="ORF">DICVIV_05683</name>
</gene>
<reference evidence="3" key="2">
    <citation type="journal article" date="2016" name="Sci. Rep.">
        <title>Dictyocaulus viviparus genome, variome and transcriptome elucidate lungworm biology and support future intervention.</title>
        <authorList>
            <person name="McNulty S.N."/>
            <person name="Strube C."/>
            <person name="Rosa B.A."/>
            <person name="Martin J.C."/>
            <person name="Tyagi R."/>
            <person name="Choi Y.J."/>
            <person name="Wang Q."/>
            <person name="Hallsworth Pepin K."/>
            <person name="Zhang X."/>
            <person name="Ozersky P."/>
            <person name="Wilson R.K."/>
            <person name="Sternberg P.W."/>
            <person name="Gasser R.B."/>
            <person name="Mitreva M."/>
        </authorList>
    </citation>
    <scope>NUCLEOTIDE SEQUENCE [LARGE SCALE GENOMIC DNA]</scope>
    <source>
        <strain evidence="3">HannoverDv2000</strain>
    </source>
</reference>
<name>A0A0D8XWT6_DICVI</name>
<dbReference type="Proteomes" id="UP000053766">
    <property type="component" value="Unassembled WGS sequence"/>
</dbReference>